<dbReference type="EMBL" id="CALNXK010000032">
    <property type="protein sequence ID" value="CAH3118370.1"/>
    <property type="molecule type" value="Genomic_DNA"/>
</dbReference>
<dbReference type="Proteomes" id="UP001159405">
    <property type="component" value="Unassembled WGS sequence"/>
</dbReference>
<protein>
    <submittedName>
        <fullName evidence="2">Uncharacterized protein</fullName>
    </submittedName>
</protein>
<evidence type="ECO:0000313" key="2">
    <source>
        <dbReference type="EMBL" id="CAH3118370.1"/>
    </source>
</evidence>
<accession>A0ABN8NU04</accession>
<feature type="region of interest" description="Disordered" evidence="1">
    <location>
        <begin position="1"/>
        <end position="22"/>
    </location>
</feature>
<evidence type="ECO:0000313" key="3">
    <source>
        <dbReference type="Proteomes" id="UP001159405"/>
    </source>
</evidence>
<name>A0ABN8NU04_9CNID</name>
<feature type="compositionally biased region" description="Basic and acidic residues" evidence="1">
    <location>
        <begin position="1"/>
        <end position="17"/>
    </location>
</feature>
<keyword evidence="3" id="KW-1185">Reference proteome</keyword>
<proteinExistence type="predicted"/>
<comment type="caution">
    <text evidence="2">The sequence shown here is derived from an EMBL/GenBank/DDBJ whole genome shotgun (WGS) entry which is preliminary data.</text>
</comment>
<sequence>MASGDQKDWSRSRHELRGSGSASRIRLNTGLLEEAGWKILSRESGNQEHLTYVDPEGKKFKSSKDIERKLEADGILNQFVRENSSELASKVSSTSKDCAEDSDEDYKPPLKKQLLKVILIIPEGLFVGTTSSILQLVRDFNNVFCCPSYHWRCEGKLVLTACEKKGFGGAMMFTFKCCGCWTTEIDYKSNQLAQNSRRQIVSLALS</sequence>
<gene>
    <name evidence="2" type="ORF">PLOB_00026795</name>
</gene>
<organism evidence="2 3">
    <name type="scientific">Porites lobata</name>
    <dbReference type="NCBI Taxonomy" id="104759"/>
    <lineage>
        <taxon>Eukaryota</taxon>
        <taxon>Metazoa</taxon>
        <taxon>Cnidaria</taxon>
        <taxon>Anthozoa</taxon>
        <taxon>Hexacorallia</taxon>
        <taxon>Scleractinia</taxon>
        <taxon>Fungiina</taxon>
        <taxon>Poritidae</taxon>
        <taxon>Porites</taxon>
    </lineage>
</organism>
<reference evidence="2 3" key="1">
    <citation type="submission" date="2022-05" db="EMBL/GenBank/DDBJ databases">
        <authorList>
            <consortium name="Genoscope - CEA"/>
            <person name="William W."/>
        </authorList>
    </citation>
    <scope>NUCLEOTIDE SEQUENCE [LARGE SCALE GENOMIC DNA]</scope>
</reference>
<evidence type="ECO:0000256" key="1">
    <source>
        <dbReference type="SAM" id="MobiDB-lite"/>
    </source>
</evidence>